<keyword evidence="1" id="KW-0732">Signal</keyword>
<dbReference type="Pfam" id="PF00174">
    <property type="entry name" value="Oxidored_molyb"/>
    <property type="match status" value="1"/>
</dbReference>
<reference evidence="3" key="1">
    <citation type="submission" date="2023-01" db="EMBL/GenBank/DDBJ databases">
        <title>Whole genome sequence of Paucibacter sp. S2-9 isolated from pond sediment.</title>
        <authorList>
            <person name="Jung J.Y."/>
        </authorList>
    </citation>
    <scope>NUCLEOTIDE SEQUENCE</scope>
    <source>
        <strain evidence="3">S2-9</strain>
    </source>
</reference>
<dbReference type="InterPro" id="IPR036374">
    <property type="entry name" value="OxRdtase_Mopterin-bd_sf"/>
</dbReference>
<evidence type="ECO:0000313" key="3">
    <source>
        <dbReference type="EMBL" id="WIT10692.1"/>
    </source>
</evidence>
<evidence type="ECO:0000259" key="2">
    <source>
        <dbReference type="Pfam" id="PF00174"/>
    </source>
</evidence>
<proteinExistence type="predicted"/>
<sequence length="165" mass="18365">MSLVRRALLTLAASLCLPVWALDAPSGPVVLSIAGTLQQPNRDGRALFDMAMLERLPQHSFTTKTPWYPAAHKFTGPLLRDVLAAAGAQGKQIEAIALNDYRVSIPMDDARRYAVIVARLMDGEPMSLRDKGPLFIIYPFDVEPVLRNSIYYSRSAWQLKALEVR</sequence>
<feature type="domain" description="Oxidoreductase molybdopterin-binding" evidence="2">
    <location>
        <begin position="62"/>
        <end position="139"/>
    </location>
</feature>
<dbReference type="Proteomes" id="UP001177769">
    <property type="component" value="Chromosome"/>
</dbReference>
<dbReference type="RefSeq" id="WP_285231766.1">
    <property type="nucleotide sequence ID" value="NZ_CP116346.1"/>
</dbReference>
<evidence type="ECO:0000256" key="1">
    <source>
        <dbReference type="SAM" id="SignalP"/>
    </source>
</evidence>
<dbReference type="AlphaFoldDB" id="A0AA95N950"/>
<organism evidence="3 4">
    <name type="scientific">Paucibacter sediminis</name>
    <dbReference type="NCBI Taxonomy" id="3019553"/>
    <lineage>
        <taxon>Bacteria</taxon>
        <taxon>Pseudomonadati</taxon>
        <taxon>Pseudomonadota</taxon>
        <taxon>Betaproteobacteria</taxon>
        <taxon>Burkholderiales</taxon>
        <taxon>Sphaerotilaceae</taxon>
        <taxon>Roseateles</taxon>
    </lineage>
</organism>
<dbReference type="EMBL" id="CP116346">
    <property type="protein sequence ID" value="WIT10692.1"/>
    <property type="molecule type" value="Genomic_DNA"/>
</dbReference>
<keyword evidence="4" id="KW-1185">Reference proteome</keyword>
<accession>A0AA95N950</accession>
<name>A0AA95N950_9BURK</name>
<dbReference type="InterPro" id="IPR000572">
    <property type="entry name" value="OxRdtase_Mopterin-bd_dom"/>
</dbReference>
<protein>
    <submittedName>
        <fullName evidence="3">Molybdopterin-dependent oxidoreductase</fullName>
    </submittedName>
</protein>
<feature type="signal peptide" evidence="1">
    <location>
        <begin position="1"/>
        <end position="21"/>
    </location>
</feature>
<gene>
    <name evidence="3" type="ORF">PFX98_17480</name>
</gene>
<dbReference type="SUPFAM" id="SSF56524">
    <property type="entry name" value="Oxidoreductase molybdopterin-binding domain"/>
    <property type="match status" value="1"/>
</dbReference>
<dbReference type="Gene3D" id="3.90.420.10">
    <property type="entry name" value="Oxidoreductase, molybdopterin-binding domain"/>
    <property type="match status" value="1"/>
</dbReference>
<feature type="chain" id="PRO_5041684875" evidence="1">
    <location>
        <begin position="22"/>
        <end position="165"/>
    </location>
</feature>
<evidence type="ECO:0000313" key="4">
    <source>
        <dbReference type="Proteomes" id="UP001177769"/>
    </source>
</evidence>
<dbReference type="KEGG" id="pais:PFX98_17480"/>